<evidence type="ECO:0000313" key="2">
    <source>
        <dbReference type="Proteomes" id="UP001551210"/>
    </source>
</evidence>
<accession>A0ABV3CYB1</accession>
<gene>
    <name evidence="1" type="ORF">AB0A76_18660</name>
</gene>
<evidence type="ECO:0000313" key="1">
    <source>
        <dbReference type="EMBL" id="MEU7295209.1"/>
    </source>
</evidence>
<comment type="caution">
    <text evidence="1">The sequence shown here is derived from an EMBL/GenBank/DDBJ whole genome shotgun (WGS) entry which is preliminary data.</text>
</comment>
<protein>
    <submittedName>
        <fullName evidence="1">Uncharacterized protein</fullName>
    </submittedName>
</protein>
<name>A0ABV3CYB1_STREX</name>
<proteinExistence type="predicted"/>
<dbReference type="Proteomes" id="UP001551210">
    <property type="component" value="Unassembled WGS sequence"/>
</dbReference>
<sequence length="148" mass="17026">MEKIEFADIVRAYLRTVPQAAEVLRGIPEPQRSSFEAWPDEETDLFDFLPMAFMRPVLLPSLTEDPPRPDVLTPCFDFIEGLARNPNAYVQNALHFEVYEQFLRSREILLRARRFCGPVAGEALLQMLKENYPATLDELDGESEPDRP</sequence>
<organism evidence="1 2">
    <name type="scientific">Streptomyces exfoliatus</name>
    <name type="common">Streptomyces hydrogenans</name>
    <dbReference type="NCBI Taxonomy" id="1905"/>
    <lineage>
        <taxon>Bacteria</taxon>
        <taxon>Bacillati</taxon>
        <taxon>Actinomycetota</taxon>
        <taxon>Actinomycetes</taxon>
        <taxon>Kitasatosporales</taxon>
        <taxon>Streptomycetaceae</taxon>
        <taxon>Streptomyces</taxon>
    </lineage>
</organism>
<dbReference type="EMBL" id="JBEZAM010000024">
    <property type="protein sequence ID" value="MEU7295209.1"/>
    <property type="molecule type" value="Genomic_DNA"/>
</dbReference>
<keyword evidence="2" id="KW-1185">Reference proteome</keyword>
<dbReference type="RefSeq" id="WP_359209339.1">
    <property type="nucleotide sequence ID" value="NZ_JBEZAM010000024.1"/>
</dbReference>
<reference evidence="1 2" key="1">
    <citation type="submission" date="2024-06" db="EMBL/GenBank/DDBJ databases">
        <title>The Natural Products Discovery Center: Release of the First 8490 Sequenced Strains for Exploring Actinobacteria Biosynthetic Diversity.</title>
        <authorList>
            <person name="Kalkreuter E."/>
            <person name="Kautsar S.A."/>
            <person name="Yang D."/>
            <person name="Bader C.D."/>
            <person name="Teijaro C.N."/>
            <person name="Fluegel L."/>
            <person name="Davis C.M."/>
            <person name="Simpson J.R."/>
            <person name="Lauterbach L."/>
            <person name="Steele A.D."/>
            <person name="Gui C."/>
            <person name="Meng S."/>
            <person name="Li G."/>
            <person name="Viehrig K."/>
            <person name="Ye F."/>
            <person name="Su P."/>
            <person name="Kiefer A.F."/>
            <person name="Nichols A."/>
            <person name="Cepeda A.J."/>
            <person name="Yan W."/>
            <person name="Fan B."/>
            <person name="Jiang Y."/>
            <person name="Adhikari A."/>
            <person name="Zheng C.-J."/>
            <person name="Schuster L."/>
            <person name="Cowan T.M."/>
            <person name="Smanski M.J."/>
            <person name="Chevrette M.G."/>
            <person name="De Carvalho L.P.S."/>
            <person name="Shen B."/>
        </authorList>
    </citation>
    <scope>NUCLEOTIDE SEQUENCE [LARGE SCALE GENOMIC DNA]</scope>
    <source>
        <strain evidence="1 2">NPDC045705</strain>
    </source>
</reference>